<dbReference type="GO" id="GO:0098542">
    <property type="term" value="P:defense response to other organism"/>
    <property type="evidence" value="ECO:0007669"/>
    <property type="project" value="InterPro"/>
</dbReference>
<proteinExistence type="predicted"/>
<dbReference type="PANTHER" id="PTHR31234:SF55">
    <property type="entry name" value="LATE EMBRYOGENESIS ABUNDANT (LEA) HYDROXYPROLINE-RICH GLYCOPROTEIN FAMILY"/>
    <property type="match status" value="1"/>
</dbReference>
<dbReference type="InterPro" id="IPR004864">
    <property type="entry name" value="LEA_2"/>
</dbReference>
<gene>
    <name evidence="8" type="ORF">GIB67_013743</name>
</gene>
<keyword evidence="4 6" id="KW-0472">Membrane</keyword>
<protein>
    <recommendedName>
        <fullName evidence="7">Late embryogenesis abundant protein LEA-2 subgroup domain-containing protein</fullName>
    </recommendedName>
</protein>
<sequence>MTSNEDRDKPVMGYPPQGQTSYNNNNSTGHPNYHNSQPTITNTAFPYSAPPPTAGNNYYIHHPYPSQPYYNPRRATFFRRIIIAAIAVLVILGTITFIMWLVLRPKLPEFRVDSASVTPFNASLGQVTGNWDIGLSVKNPNKKMNVYYDRIEASVFYDDEFLSETALAPFWQAKRNATTIRARFSAVGVYVNERSLKRIADDRSKGLVDFNLRMLAWVRFKAGAWRTRRHLMRVYCEGVKVGFSSSSGLGTLTGGANACKVDL</sequence>
<dbReference type="GO" id="GO:0005886">
    <property type="term" value="C:plasma membrane"/>
    <property type="evidence" value="ECO:0007669"/>
    <property type="project" value="TreeGrafter"/>
</dbReference>
<evidence type="ECO:0000259" key="7">
    <source>
        <dbReference type="Pfam" id="PF03168"/>
    </source>
</evidence>
<keyword evidence="3 6" id="KW-1133">Transmembrane helix</keyword>
<evidence type="ECO:0000256" key="2">
    <source>
        <dbReference type="ARBA" id="ARBA00022692"/>
    </source>
</evidence>
<feature type="domain" description="Late embryogenesis abundant protein LEA-2 subgroup" evidence="7">
    <location>
        <begin position="135"/>
        <end position="230"/>
    </location>
</feature>
<evidence type="ECO:0000256" key="4">
    <source>
        <dbReference type="ARBA" id="ARBA00023136"/>
    </source>
</evidence>
<dbReference type="AlphaFoldDB" id="A0A7J7NQE8"/>
<feature type="transmembrane region" description="Helical" evidence="6">
    <location>
        <begin position="81"/>
        <end position="103"/>
    </location>
</feature>
<keyword evidence="2 6" id="KW-0812">Transmembrane</keyword>
<dbReference type="InterPro" id="IPR044839">
    <property type="entry name" value="NDR1-like"/>
</dbReference>
<dbReference type="EMBL" id="JACGCM010000669">
    <property type="protein sequence ID" value="KAF6169313.1"/>
    <property type="molecule type" value="Genomic_DNA"/>
</dbReference>
<dbReference type="Proteomes" id="UP000541444">
    <property type="component" value="Unassembled WGS sequence"/>
</dbReference>
<comment type="subcellular location">
    <subcellularLocation>
        <location evidence="1">Membrane</location>
        <topology evidence="1">Single-pass membrane protein</topology>
    </subcellularLocation>
</comment>
<dbReference type="PANTHER" id="PTHR31234">
    <property type="entry name" value="LATE EMBRYOGENESIS ABUNDANT (LEA) HYDROXYPROLINE-RICH GLYCOPROTEIN FAMILY"/>
    <property type="match status" value="1"/>
</dbReference>
<feature type="region of interest" description="Disordered" evidence="5">
    <location>
        <begin position="1"/>
        <end position="44"/>
    </location>
</feature>
<feature type="compositionally biased region" description="Basic and acidic residues" evidence="5">
    <location>
        <begin position="1"/>
        <end position="10"/>
    </location>
</feature>
<reference evidence="8 9" key="1">
    <citation type="journal article" date="2020" name="IScience">
        <title>Genome Sequencing of the Endangered Kingdonia uniflora (Circaeasteraceae, Ranunculales) Reveals Potential Mechanisms of Evolutionary Specialization.</title>
        <authorList>
            <person name="Sun Y."/>
            <person name="Deng T."/>
            <person name="Zhang A."/>
            <person name="Moore M.J."/>
            <person name="Landis J.B."/>
            <person name="Lin N."/>
            <person name="Zhang H."/>
            <person name="Zhang X."/>
            <person name="Huang J."/>
            <person name="Zhang X."/>
            <person name="Sun H."/>
            <person name="Wang H."/>
        </authorList>
    </citation>
    <scope>NUCLEOTIDE SEQUENCE [LARGE SCALE GENOMIC DNA]</scope>
    <source>
        <strain evidence="8">TB1705</strain>
        <tissue evidence="8">Leaf</tissue>
    </source>
</reference>
<dbReference type="OrthoDB" id="695142at2759"/>
<organism evidence="8 9">
    <name type="scientific">Kingdonia uniflora</name>
    <dbReference type="NCBI Taxonomy" id="39325"/>
    <lineage>
        <taxon>Eukaryota</taxon>
        <taxon>Viridiplantae</taxon>
        <taxon>Streptophyta</taxon>
        <taxon>Embryophyta</taxon>
        <taxon>Tracheophyta</taxon>
        <taxon>Spermatophyta</taxon>
        <taxon>Magnoliopsida</taxon>
        <taxon>Ranunculales</taxon>
        <taxon>Circaeasteraceae</taxon>
        <taxon>Kingdonia</taxon>
    </lineage>
</organism>
<keyword evidence="9" id="KW-1185">Reference proteome</keyword>
<evidence type="ECO:0000313" key="9">
    <source>
        <dbReference type="Proteomes" id="UP000541444"/>
    </source>
</evidence>
<evidence type="ECO:0000256" key="5">
    <source>
        <dbReference type="SAM" id="MobiDB-lite"/>
    </source>
</evidence>
<comment type="caution">
    <text evidence="8">The sequence shown here is derived from an EMBL/GenBank/DDBJ whole genome shotgun (WGS) entry which is preliminary data.</text>
</comment>
<evidence type="ECO:0000313" key="8">
    <source>
        <dbReference type="EMBL" id="KAF6169313.1"/>
    </source>
</evidence>
<feature type="compositionally biased region" description="Polar residues" evidence="5">
    <location>
        <begin position="17"/>
        <end position="44"/>
    </location>
</feature>
<dbReference type="Pfam" id="PF03168">
    <property type="entry name" value="LEA_2"/>
    <property type="match status" value="1"/>
</dbReference>
<evidence type="ECO:0000256" key="3">
    <source>
        <dbReference type="ARBA" id="ARBA00022989"/>
    </source>
</evidence>
<accession>A0A7J7NQE8</accession>
<name>A0A7J7NQE8_9MAGN</name>
<evidence type="ECO:0000256" key="1">
    <source>
        <dbReference type="ARBA" id="ARBA00004167"/>
    </source>
</evidence>
<evidence type="ECO:0000256" key="6">
    <source>
        <dbReference type="SAM" id="Phobius"/>
    </source>
</evidence>